<dbReference type="Proteomes" id="UP000298030">
    <property type="component" value="Unassembled WGS sequence"/>
</dbReference>
<protein>
    <submittedName>
        <fullName evidence="2">Uncharacterized protein</fullName>
    </submittedName>
</protein>
<feature type="compositionally biased region" description="Polar residues" evidence="1">
    <location>
        <begin position="72"/>
        <end position="83"/>
    </location>
</feature>
<dbReference type="AlphaFoldDB" id="A0A4Y7T3B9"/>
<proteinExistence type="predicted"/>
<gene>
    <name evidence="2" type="ORF">FA13DRAFT_1712134</name>
</gene>
<feature type="compositionally biased region" description="Low complexity" evidence="1">
    <location>
        <begin position="230"/>
        <end position="255"/>
    </location>
</feature>
<evidence type="ECO:0000313" key="3">
    <source>
        <dbReference type="Proteomes" id="UP000298030"/>
    </source>
</evidence>
<keyword evidence="3" id="KW-1185">Reference proteome</keyword>
<evidence type="ECO:0000256" key="1">
    <source>
        <dbReference type="SAM" id="MobiDB-lite"/>
    </source>
</evidence>
<feature type="region of interest" description="Disordered" evidence="1">
    <location>
        <begin position="196"/>
        <end position="255"/>
    </location>
</feature>
<name>A0A4Y7T3B9_COPMI</name>
<feature type="region of interest" description="Disordered" evidence="1">
    <location>
        <begin position="1"/>
        <end position="22"/>
    </location>
</feature>
<accession>A0A4Y7T3B9</accession>
<organism evidence="2 3">
    <name type="scientific">Coprinellus micaceus</name>
    <name type="common">Glistening ink-cap mushroom</name>
    <name type="synonym">Coprinus micaceus</name>
    <dbReference type="NCBI Taxonomy" id="71717"/>
    <lineage>
        <taxon>Eukaryota</taxon>
        <taxon>Fungi</taxon>
        <taxon>Dikarya</taxon>
        <taxon>Basidiomycota</taxon>
        <taxon>Agaricomycotina</taxon>
        <taxon>Agaricomycetes</taxon>
        <taxon>Agaricomycetidae</taxon>
        <taxon>Agaricales</taxon>
        <taxon>Agaricineae</taxon>
        <taxon>Psathyrellaceae</taxon>
        <taxon>Coprinellus</taxon>
    </lineage>
</organism>
<feature type="region of interest" description="Disordered" evidence="1">
    <location>
        <begin position="66"/>
        <end position="122"/>
    </location>
</feature>
<dbReference type="EMBL" id="QPFP01000035">
    <property type="protein sequence ID" value="TEB28112.1"/>
    <property type="molecule type" value="Genomic_DNA"/>
</dbReference>
<evidence type="ECO:0000313" key="2">
    <source>
        <dbReference type="EMBL" id="TEB28112.1"/>
    </source>
</evidence>
<comment type="caution">
    <text evidence="2">The sequence shown here is derived from an EMBL/GenBank/DDBJ whole genome shotgun (WGS) entry which is preliminary data.</text>
</comment>
<sequence length="255" mass="28483">MRAFGLDEPASYPSGGGATKDISEFRSFDAQQSPTLRYCQRQWNTGSPCSETSAPNPDIQPACHQADLLSEQHGNPQISSHSGSIDKVQFEFPSRVDVEERKRRRLENSNADQIGRADPNPKESFPILYLLTSPTPESSVLRRPSQIFVINEATQRFQWSSIARNHPPVFGATWGTEDGRLKSQHINTIGRFKRPAEILSSSGLPLPPRNTMTHPRSREQQQRRHPRQQPPTWTNTTTSASETTLATLAAPKSVT</sequence>
<reference evidence="2 3" key="1">
    <citation type="journal article" date="2019" name="Nat. Ecol. Evol.">
        <title>Megaphylogeny resolves global patterns of mushroom evolution.</title>
        <authorList>
            <person name="Varga T."/>
            <person name="Krizsan K."/>
            <person name="Foldi C."/>
            <person name="Dima B."/>
            <person name="Sanchez-Garcia M."/>
            <person name="Sanchez-Ramirez S."/>
            <person name="Szollosi G.J."/>
            <person name="Szarkandi J.G."/>
            <person name="Papp V."/>
            <person name="Albert L."/>
            <person name="Andreopoulos W."/>
            <person name="Angelini C."/>
            <person name="Antonin V."/>
            <person name="Barry K.W."/>
            <person name="Bougher N.L."/>
            <person name="Buchanan P."/>
            <person name="Buyck B."/>
            <person name="Bense V."/>
            <person name="Catcheside P."/>
            <person name="Chovatia M."/>
            <person name="Cooper J."/>
            <person name="Damon W."/>
            <person name="Desjardin D."/>
            <person name="Finy P."/>
            <person name="Geml J."/>
            <person name="Haridas S."/>
            <person name="Hughes K."/>
            <person name="Justo A."/>
            <person name="Karasinski D."/>
            <person name="Kautmanova I."/>
            <person name="Kiss B."/>
            <person name="Kocsube S."/>
            <person name="Kotiranta H."/>
            <person name="LaButti K.M."/>
            <person name="Lechner B.E."/>
            <person name="Liimatainen K."/>
            <person name="Lipzen A."/>
            <person name="Lukacs Z."/>
            <person name="Mihaltcheva S."/>
            <person name="Morgado L.N."/>
            <person name="Niskanen T."/>
            <person name="Noordeloos M.E."/>
            <person name="Ohm R.A."/>
            <person name="Ortiz-Santana B."/>
            <person name="Ovrebo C."/>
            <person name="Racz N."/>
            <person name="Riley R."/>
            <person name="Savchenko A."/>
            <person name="Shiryaev A."/>
            <person name="Soop K."/>
            <person name="Spirin V."/>
            <person name="Szebenyi C."/>
            <person name="Tomsovsky M."/>
            <person name="Tulloss R.E."/>
            <person name="Uehling J."/>
            <person name="Grigoriev I.V."/>
            <person name="Vagvolgyi C."/>
            <person name="Papp T."/>
            <person name="Martin F.M."/>
            <person name="Miettinen O."/>
            <person name="Hibbett D.S."/>
            <person name="Nagy L.G."/>
        </authorList>
    </citation>
    <scope>NUCLEOTIDE SEQUENCE [LARGE SCALE GENOMIC DNA]</scope>
    <source>
        <strain evidence="2 3">FP101781</strain>
    </source>
</reference>
<feature type="region of interest" description="Disordered" evidence="1">
    <location>
        <begin position="42"/>
        <end position="61"/>
    </location>
</feature>
<feature type="compositionally biased region" description="Polar residues" evidence="1">
    <location>
        <begin position="42"/>
        <end position="55"/>
    </location>
</feature>